<dbReference type="RefSeq" id="WP_382828864.1">
    <property type="nucleotide sequence ID" value="NZ_JBHXLY010000026.1"/>
</dbReference>
<dbReference type="Proteomes" id="UP001598251">
    <property type="component" value="Unassembled WGS sequence"/>
</dbReference>
<dbReference type="InterPro" id="IPR054545">
    <property type="entry name" value="ApeI-like"/>
</dbReference>
<protein>
    <submittedName>
        <fullName evidence="2">3-hydroxyacyl-ACP dehydratase FabZ family protein</fullName>
        <ecNumber evidence="2">4.2.1.-</ecNumber>
    </submittedName>
</protein>
<reference evidence="2 3" key="1">
    <citation type="submission" date="2024-09" db="EMBL/GenBank/DDBJ databases">
        <title>The Natural Products Discovery Center: Release of the First 8490 Sequenced Strains for Exploring Actinobacteria Biosynthetic Diversity.</title>
        <authorList>
            <person name="Kalkreuter E."/>
            <person name="Kautsar S.A."/>
            <person name="Yang D."/>
            <person name="Bader C.D."/>
            <person name="Teijaro C.N."/>
            <person name="Fluegel L."/>
            <person name="Davis C.M."/>
            <person name="Simpson J.R."/>
            <person name="Lauterbach L."/>
            <person name="Steele A.D."/>
            <person name="Gui C."/>
            <person name="Meng S."/>
            <person name="Li G."/>
            <person name="Viehrig K."/>
            <person name="Ye F."/>
            <person name="Su P."/>
            <person name="Kiefer A.F."/>
            <person name="Nichols A."/>
            <person name="Cepeda A.J."/>
            <person name="Yan W."/>
            <person name="Fan B."/>
            <person name="Jiang Y."/>
            <person name="Adhikari A."/>
            <person name="Zheng C.-J."/>
            <person name="Schuster L."/>
            <person name="Cowan T.M."/>
            <person name="Smanski M.J."/>
            <person name="Chevrette M.G."/>
            <person name="De Carvalho L.P.S."/>
            <person name="Shen B."/>
        </authorList>
    </citation>
    <scope>NUCLEOTIDE SEQUENCE [LARGE SCALE GENOMIC DNA]</scope>
    <source>
        <strain evidence="2 3">NPDC058546</strain>
    </source>
</reference>
<keyword evidence="3" id="KW-1185">Reference proteome</keyword>
<evidence type="ECO:0000313" key="2">
    <source>
        <dbReference type="EMBL" id="MFD4215838.1"/>
    </source>
</evidence>
<name>A0ABW6ELI2_9ACTN</name>
<dbReference type="EMBL" id="JBHXOF010000016">
    <property type="protein sequence ID" value="MFD4215838.1"/>
    <property type="molecule type" value="Genomic_DNA"/>
</dbReference>
<dbReference type="SUPFAM" id="SSF54637">
    <property type="entry name" value="Thioesterase/thiol ester dehydrase-isomerase"/>
    <property type="match status" value="1"/>
</dbReference>
<accession>A0ABW6ELI2</accession>
<dbReference type="InterPro" id="IPR029069">
    <property type="entry name" value="HotDog_dom_sf"/>
</dbReference>
<comment type="caution">
    <text evidence="2">The sequence shown here is derived from an EMBL/GenBank/DDBJ whole genome shotgun (WGS) entry which is preliminary data.</text>
</comment>
<evidence type="ECO:0000313" key="3">
    <source>
        <dbReference type="Proteomes" id="UP001598251"/>
    </source>
</evidence>
<proteinExistence type="predicted"/>
<dbReference type="EC" id="4.2.1.-" evidence="2"/>
<dbReference type="GO" id="GO:0016829">
    <property type="term" value="F:lyase activity"/>
    <property type="evidence" value="ECO:0007669"/>
    <property type="project" value="UniProtKB-KW"/>
</dbReference>
<dbReference type="Gene3D" id="3.10.129.10">
    <property type="entry name" value="Hotdog Thioesterase"/>
    <property type="match status" value="1"/>
</dbReference>
<keyword evidence="2" id="KW-0456">Lyase</keyword>
<gene>
    <name evidence="2" type="ORF">ACFWSS_23495</name>
</gene>
<evidence type="ECO:0000259" key="1">
    <source>
        <dbReference type="Pfam" id="PF22818"/>
    </source>
</evidence>
<dbReference type="Pfam" id="PF22818">
    <property type="entry name" value="ApeI-like"/>
    <property type="match status" value="1"/>
</dbReference>
<feature type="domain" description="ApeI dehydratase-like" evidence="1">
    <location>
        <begin position="29"/>
        <end position="113"/>
    </location>
</feature>
<organism evidence="2 3">
    <name type="scientific">Streptomyces sindenensis</name>
    <dbReference type="NCBI Taxonomy" id="67363"/>
    <lineage>
        <taxon>Bacteria</taxon>
        <taxon>Bacillati</taxon>
        <taxon>Actinomycetota</taxon>
        <taxon>Actinomycetes</taxon>
        <taxon>Kitasatosporales</taxon>
        <taxon>Streptomycetaceae</taxon>
        <taxon>Streptomyces</taxon>
    </lineage>
</organism>
<sequence>MTPTATGRPAGPVRAGIEVLDRDEDGRVTAARAGIAATEPVFAGHYPHFAIFPGVCLLECVHRAATDGDGAPAPADLAAVESARFSGAVLPGDTLDITLRWRRTEHGLRCDATTATGRGKSASVRLRYRTRGGAS</sequence>